<organism evidence="14 15">
    <name type="scientific">Planctopirus hydrillae</name>
    <dbReference type="NCBI Taxonomy" id="1841610"/>
    <lineage>
        <taxon>Bacteria</taxon>
        <taxon>Pseudomonadati</taxon>
        <taxon>Planctomycetota</taxon>
        <taxon>Planctomycetia</taxon>
        <taxon>Planctomycetales</taxon>
        <taxon>Planctomycetaceae</taxon>
        <taxon>Planctopirus</taxon>
    </lineage>
</organism>
<comment type="subunit">
    <text evidence="4">Homodimer.</text>
</comment>
<evidence type="ECO:0000259" key="13">
    <source>
        <dbReference type="Pfam" id="PF00155"/>
    </source>
</evidence>
<dbReference type="PANTHER" id="PTHR13693">
    <property type="entry name" value="CLASS II AMINOTRANSFERASE/8-AMINO-7-OXONONANOATE SYNTHASE"/>
    <property type="match status" value="1"/>
</dbReference>
<dbReference type="OrthoDB" id="9807157at2"/>
<dbReference type="InterPro" id="IPR015421">
    <property type="entry name" value="PyrdxlP-dep_Trfase_major"/>
</dbReference>
<dbReference type="InterPro" id="IPR015422">
    <property type="entry name" value="PyrdxlP-dep_Trfase_small"/>
</dbReference>
<reference evidence="14 15" key="1">
    <citation type="submission" date="2016-05" db="EMBL/GenBank/DDBJ databases">
        <title>Genomic and physiological characterization of Planctopirus sp. isolated from fresh water lake.</title>
        <authorList>
            <person name="Subhash Y."/>
            <person name="Ramana C."/>
        </authorList>
    </citation>
    <scope>NUCLEOTIDE SEQUENCE [LARGE SCALE GENOMIC DNA]</scope>
    <source>
        <strain evidence="14 15">JC280</strain>
    </source>
</reference>
<dbReference type="STRING" id="1841610.A6X21_09965"/>
<dbReference type="InterPro" id="IPR004839">
    <property type="entry name" value="Aminotransferase_I/II_large"/>
</dbReference>
<dbReference type="SUPFAM" id="SSF53383">
    <property type="entry name" value="PLP-dependent transferases"/>
    <property type="match status" value="1"/>
</dbReference>
<name>A0A1C3E7B1_9PLAN</name>
<dbReference type="InterPro" id="IPR015424">
    <property type="entry name" value="PyrdxlP-dep_Trfase"/>
</dbReference>
<evidence type="ECO:0000256" key="12">
    <source>
        <dbReference type="RuleBase" id="RU003693"/>
    </source>
</evidence>
<dbReference type="PROSITE" id="PS00599">
    <property type="entry name" value="AA_TRANSFER_CLASS_2"/>
    <property type="match status" value="1"/>
</dbReference>
<evidence type="ECO:0000256" key="1">
    <source>
        <dbReference type="ARBA" id="ARBA00001933"/>
    </source>
</evidence>
<evidence type="ECO:0000256" key="4">
    <source>
        <dbReference type="ARBA" id="ARBA00011738"/>
    </source>
</evidence>
<dbReference type="EMBL" id="LYDR01000144">
    <property type="protein sequence ID" value="ODA29126.1"/>
    <property type="molecule type" value="Genomic_DNA"/>
</dbReference>
<comment type="cofactor">
    <cofactor evidence="1 12">
        <name>pyridoxal 5'-phosphate</name>
        <dbReference type="ChEBI" id="CHEBI:597326"/>
    </cofactor>
</comment>
<sequence length="402" mass="44190">MTFRALSALEQWQDSIHADLQQLELGNLRRYRRAFELLPDGSLLSDGRRLVNLSGNDYLGLSYEPRVIAAAKKAMESTVGARASALVSGRSHWHALLEKTIAEFEGCEDALVFPTGVAANVGVLTALIGENDIVYCDRLNHASLVDGCRQSGGRFRIYHHHDLLSLKRQLIQPFDGGRRWIVTDGVFSMDGDIAPLRELCELAEAYDALVVVDEAHGTGVFGERGRGVCEYLDVEDRVALKIGTLSKAVGALGGFVTGRRVLCEYLLNHARTQIYSTALPPAICAAATTAIEIIRKEPERIQRLWQRVDFVRERMIGQGLLSEKSFRCPILSLVLGEPAHVMDVARQLEAEGFLVAAIRPPTVPRGTSRLRLSLHSELSISDLEQLSQVLARILSQGSVGAD</sequence>
<accession>A0A1C3E7B1</accession>
<feature type="domain" description="Aminotransferase class I/classII large" evidence="13">
    <location>
        <begin position="50"/>
        <end position="387"/>
    </location>
</feature>
<gene>
    <name evidence="14" type="ORF">A6X21_09965</name>
</gene>
<keyword evidence="7" id="KW-0093">Biotin biosynthesis</keyword>
<comment type="pathway">
    <text evidence="2">Cofactor biosynthesis; biotin biosynthesis.</text>
</comment>
<keyword evidence="6" id="KW-0808">Transferase</keyword>
<dbReference type="Gene3D" id="3.90.1150.10">
    <property type="entry name" value="Aspartate Aminotransferase, domain 1"/>
    <property type="match status" value="1"/>
</dbReference>
<dbReference type="Pfam" id="PF00155">
    <property type="entry name" value="Aminotran_1_2"/>
    <property type="match status" value="1"/>
</dbReference>
<evidence type="ECO:0000256" key="11">
    <source>
        <dbReference type="ARBA" id="ARBA00047715"/>
    </source>
</evidence>
<protein>
    <recommendedName>
        <fullName evidence="5">8-amino-7-oxononanoate synthase</fullName>
        <ecNumber evidence="5">2.3.1.47</ecNumber>
    </recommendedName>
    <alternativeName>
        <fullName evidence="9">7-keto-8-amino-pelargonic acid synthase</fullName>
    </alternativeName>
    <alternativeName>
        <fullName evidence="10">8-amino-7-ketopelargonate synthase</fullName>
    </alternativeName>
</protein>
<evidence type="ECO:0000313" key="15">
    <source>
        <dbReference type="Proteomes" id="UP000094828"/>
    </source>
</evidence>
<dbReference type="AlphaFoldDB" id="A0A1C3E7B1"/>
<evidence type="ECO:0000256" key="6">
    <source>
        <dbReference type="ARBA" id="ARBA00022679"/>
    </source>
</evidence>
<dbReference type="GO" id="GO:0009102">
    <property type="term" value="P:biotin biosynthetic process"/>
    <property type="evidence" value="ECO:0007669"/>
    <property type="project" value="UniProtKB-KW"/>
</dbReference>
<evidence type="ECO:0000256" key="7">
    <source>
        <dbReference type="ARBA" id="ARBA00022756"/>
    </source>
</evidence>
<dbReference type="PANTHER" id="PTHR13693:SF100">
    <property type="entry name" value="8-AMINO-7-OXONONANOATE SYNTHASE"/>
    <property type="match status" value="1"/>
</dbReference>
<evidence type="ECO:0000256" key="8">
    <source>
        <dbReference type="ARBA" id="ARBA00022898"/>
    </source>
</evidence>
<evidence type="ECO:0000313" key="14">
    <source>
        <dbReference type="EMBL" id="ODA29126.1"/>
    </source>
</evidence>
<dbReference type="InterPro" id="IPR001917">
    <property type="entry name" value="Aminotrans_II_pyridoxalP_BS"/>
</dbReference>
<dbReference type="Proteomes" id="UP000094828">
    <property type="component" value="Unassembled WGS sequence"/>
</dbReference>
<dbReference type="EC" id="2.3.1.47" evidence="5"/>
<evidence type="ECO:0000256" key="2">
    <source>
        <dbReference type="ARBA" id="ARBA00004746"/>
    </source>
</evidence>
<proteinExistence type="inferred from homology"/>
<evidence type="ECO:0000256" key="3">
    <source>
        <dbReference type="ARBA" id="ARBA00010008"/>
    </source>
</evidence>
<comment type="similarity">
    <text evidence="3">Belongs to the class-II pyridoxal-phosphate-dependent aminotransferase family. BioF subfamily.</text>
</comment>
<evidence type="ECO:0000256" key="5">
    <source>
        <dbReference type="ARBA" id="ARBA00013187"/>
    </source>
</evidence>
<keyword evidence="15" id="KW-1185">Reference proteome</keyword>
<keyword evidence="8 12" id="KW-0663">Pyridoxal phosphate</keyword>
<dbReference type="InterPro" id="IPR050087">
    <property type="entry name" value="AON_synthase_class-II"/>
</dbReference>
<dbReference type="RefSeq" id="WP_068850427.1">
    <property type="nucleotide sequence ID" value="NZ_LYDR01000144.1"/>
</dbReference>
<comment type="caution">
    <text evidence="14">The sequence shown here is derived from an EMBL/GenBank/DDBJ whole genome shotgun (WGS) entry which is preliminary data.</text>
</comment>
<dbReference type="GO" id="GO:0030170">
    <property type="term" value="F:pyridoxal phosphate binding"/>
    <property type="evidence" value="ECO:0007669"/>
    <property type="project" value="InterPro"/>
</dbReference>
<comment type="catalytic activity">
    <reaction evidence="11">
        <text>6-carboxyhexanoyl-[ACP] + L-alanine + H(+) = (8S)-8-amino-7-oxononanoate + holo-[ACP] + CO2</text>
        <dbReference type="Rhea" id="RHEA:42288"/>
        <dbReference type="Rhea" id="RHEA-COMP:9685"/>
        <dbReference type="Rhea" id="RHEA-COMP:9955"/>
        <dbReference type="ChEBI" id="CHEBI:15378"/>
        <dbReference type="ChEBI" id="CHEBI:16526"/>
        <dbReference type="ChEBI" id="CHEBI:57972"/>
        <dbReference type="ChEBI" id="CHEBI:64479"/>
        <dbReference type="ChEBI" id="CHEBI:78846"/>
        <dbReference type="ChEBI" id="CHEBI:149468"/>
        <dbReference type="EC" id="2.3.1.47"/>
    </reaction>
</comment>
<dbReference type="GO" id="GO:0008710">
    <property type="term" value="F:8-amino-7-oxononanoate synthase activity"/>
    <property type="evidence" value="ECO:0007669"/>
    <property type="project" value="UniProtKB-EC"/>
</dbReference>
<evidence type="ECO:0000256" key="9">
    <source>
        <dbReference type="ARBA" id="ARBA00032610"/>
    </source>
</evidence>
<evidence type="ECO:0000256" key="10">
    <source>
        <dbReference type="ARBA" id="ARBA00033381"/>
    </source>
</evidence>
<dbReference type="Gene3D" id="3.40.640.10">
    <property type="entry name" value="Type I PLP-dependent aspartate aminotransferase-like (Major domain)"/>
    <property type="match status" value="1"/>
</dbReference>